<name>A0A5D3YKF9_9BACT</name>
<dbReference type="PROSITE" id="PS51831">
    <property type="entry name" value="HD"/>
    <property type="match status" value="1"/>
</dbReference>
<evidence type="ECO:0000256" key="1">
    <source>
        <dbReference type="ARBA" id="ARBA00001946"/>
    </source>
</evidence>
<evidence type="ECO:0000313" key="13">
    <source>
        <dbReference type="EMBL" id="TYP93446.1"/>
    </source>
</evidence>
<dbReference type="InterPro" id="IPR003607">
    <property type="entry name" value="HD/PDEase_dom"/>
</dbReference>
<comment type="similarity">
    <text evidence="11">Belongs to the tRNA nucleotidyltransferase/poly(A) polymerase family.</text>
</comment>
<protein>
    <submittedName>
        <fullName evidence="13">tRNA nucleotidyltransferase/poly(A) polymerase</fullName>
    </submittedName>
</protein>
<dbReference type="InterPro" id="IPR002646">
    <property type="entry name" value="PolA_pol_head_dom"/>
</dbReference>
<dbReference type="InterPro" id="IPR050124">
    <property type="entry name" value="tRNA_CCA-adding_enzyme"/>
</dbReference>
<dbReference type="GO" id="GO:0008033">
    <property type="term" value="P:tRNA processing"/>
    <property type="evidence" value="ECO:0007669"/>
    <property type="project" value="UniProtKB-KW"/>
</dbReference>
<keyword evidence="4" id="KW-0548">Nucleotidyltransferase</keyword>
<dbReference type="RefSeq" id="WP_148898513.1">
    <property type="nucleotide sequence ID" value="NZ_VNHY01000002.1"/>
</dbReference>
<keyword evidence="6" id="KW-0547">Nucleotide-binding</keyword>
<keyword evidence="14" id="KW-1185">Reference proteome</keyword>
<dbReference type="PANTHER" id="PTHR47545">
    <property type="entry name" value="MULTIFUNCTIONAL CCA PROTEIN"/>
    <property type="match status" value="1"/>
</dbReference>
<evidence type="ECO:0000256" key="5">
    <source>
        <dbReference type="ARBA" id="ARBA00022723"/>
    </source>
</evidence>
<evidence type="ECO:0000256" key="8">
    <source>
        <dbReference type="ARBA" id="ARBA00022840"/>
    </source>
</evidence>
<organism evidence="13 14">
    <name type="scientific">Fodinibius salinus</name>
    <dbReference type="NCBI Taxonomy" id="860790"/>
    <lineage>
        <taxon>Bacteria</taxon>
        <taxon>Pseudomonadati</taxon>
        <taxon>Balneolota</taxon>
        <taxon>Balneolia</taxon>
        <taxon>Balneolales</taxon>
        <taxon>Balneolaceae</taxon>
        <taxon>Fodinibius</taxon>
    </lineage>
</organism>
<evidence type="ECO:0000256" key="7">
    <source>
        <dbReference type="ARBA" id="ARBA00022800"/>
    </source>
</evidence>
<dbReference type="SUPFAM" id="SSF81301">
    <property type="entry name" value="Nucleotidyltransferase"/>
    <property type="match status" value="1"/>
</dbReference>
<evidence type="ECO:0000256" key="9">
    <source>
        <dbReference type="ARBA" id="ARBA00022842"/>
    </source>
</evidence>
<dbReference type="PANTHER" id="PTHR47545:SF1">
    <property type="entry name" value="MULTIFUNCTIONAL CCA PROTEIN"/>
    <property type="match status" value="1"/>
</dbReference>
<accession>A0A5D3YKF9</accession>
<dbReference type="InterPro" id="IPR043519">
    <property type="entry name" value="NT_sf"/>
</dbReference>
<evidence type="ECO:0000313" key="14">
    <source>
        <dbReference type="Proteomes" id="UP000324595"/>
    </source>
</evidence>
<dbReference type="Pfam" id="PF01743">
    <property type="entry name" value="PolyA_pol"/>
    <property type="match status" value="1"/>
</dbReference>
<dbReference type="GO" id="GO:0042245">
    <property type="term" value="P:RNA repair"/>
    <property type="evidence" value="ECO:0007669"/>
    <property type="project" value="UniProtKB-KW"/>
</dbReference>
<comment type="caution">
    <text evidence="13">The sequence shown here is derived from an EMBL/GenBank/DDBJ whole genome shotgun (WGS) entry which is preliminary data.</text>
</comment>
<dbReference type="Gene3D" id="3.30.460.10">
    <property type="entry name" value="Beta Polymerase, domain 2"/>
    <property type="match status" value="1"/>
</dbReference>
<dbReference type="InterPro" id="IPR032828">
    <property type="entry name" value="PolyA_RNA-bd"/>
</dbReference>
<comment type="cofactor">
    <cofactor evidence="1">
        <name>Mg(2+)</name>
        <dbReference type="ChEBI" id="CHEBI:18420"/>
    </cofactor>
</comment>
<keyword evidence="9" id="KW-0460">Magnesium</keyword>
<sequence>MEDISPKHKEVFNVISAAGAAVEQPVYVVGGYVRDFYLNRTKDADELDIDFVTVGSGITLAKEIADRLDADNLSVFKQFGTAHIKHENMDLEFVGARKESYNRDSRKPVVEDGTLEEDQLRRDFTINALSWSLNEDNFGELIDPFEGIQDLKKQLIRTPVDPGQTFDDDPLRMMRAIRFATELQFDIAPETYKGIEEMAERITIISKERIIEELNKIVMSPKPSIGFSHLFKTGILHHFFPELVKLHGVREVRGVRHKDNFWHTLKVLDNVAEMGGDLWLRWAAIMHDIAKPATQKFKEGTGWTFHGHDALGASWVESIFRRLGLPLDERMRYVRKLVRLHLRPIALVSDEVTDSAVRRLIYEAGNDIDDLMMLCRADITSKNDYKVKRYNQNFDHVEEKIKKVEKKDRIRNWTNPVSGDEIMDALDIDPGPVIGDIKDAIKEAILDGKIPNEHDAAFDYMMEIKDEYVN</sequence>
<keyword evidence="3" id="KW-0819">tRNA processing</keyword>
<evidence type="ECO:0000256" key="3">
    <source>
        <dbReference type="ARBA" id="ARBA00022694"/>
    </source>
</evidence>
<dbReference type="Gene3D" id="1.10.246.80">
    <property type="match status" value="1"/>
</dbReference>
<keyword evidence="10 11" id="KW-0694">RNA-binding</keyword>
<dbReference type="GO" id="GO:0005524">
    <property type="term" value="F:ATP binding"/>
    <property type="evidence" value="ECO:0007669"/>
    <property type="project" value="UniProtKB-KW"/>
</dbReference>
<evidence type="ECO:0000256" key="10">
    <source>
        <dbReference type="ARBA" id="ARBA00022884"/>
    </source>
</evidence>
<keyword evidence="7" id="KW-0692">RNA repair</keyword>
<evidence type="ECO:0000256" key="4">
    <source>
        <dbReference type="ARBA" id="ARBA00022695"/>
    </source>
</evidence>
<dbReference type="GO" id="GO:0046872">
    <property type="term" value="F:metal ion binding"/>
    <property type="evidence" value="ECO:0007669"/>
    <property type="project" value="UniProtKB-KW"/>
</dbReference>
<feature type="domain" description="HD" evidence="12">
    <location>
        <begin position="260"/>
        <end position="374"/>
    </location>
</feature>
<dbReference type="AlphaFoldDB" id="A0A5D3YKF9"/>
<dbReference type="GO" id="GO:0016779">
    <property type="term" value="F:nucleotidyltransferase activity"/>
    <property type="evidence" value="ECO:0007669"/>
    <property type="project" value="UniProtKB-KW"/>
</dbReference>
<dbReference type="Pfam" id="PF12627">
    <property type="entry name" value="PolyA_pol_RNAbd"/>
    <property type="match status" value="1"/>
</dbReference>
<dbReference type="Gene3D" id="1.10.3090.10">
    <property type="entry name" value="cca-adding enzyme, domain 2"/>
    <property type="match status" value="1"/>
</dbReference>
<keyword evidence="5" id="KW-0479">Metal-binding</keyword>
<reference evidence="13 14" key="1">
    <citation type="submission" date="2019-07" db="EMBL/GenBank/DDBJ databases">
        <title>Genomic Encyclopedia of Archaeal and Bacterial Type Strains, Phase II (KMG-II): from individual species to whole genera.</title>
        <authorList>
            <person name="Goeker M."/>
        </authorList>
    </citation>
    <scope>NUCLEOTIDE SEQUENCE [LARGE SCALE GENOMIC DNA]</scope>
    <source>
        <strain evidence="13 14">DSM 21935</strain>
    </source>
</reference>
<evidence type="ECO:0000259" key="12">
    <source>
        <dbReference type="PROSITE" id="PS51831"/>
    </source>
</evidence>
<dbReference type="CDD" id="cd05398">
    <property type="entry name" value="NT_ClassII-CCAase"/>
    <property type="match status" value="1"/>
</dbReference>
<dbReference type="OrthoDB" id="9805698at2"/>
<dbReference type="InterPro" id="IPR006674">
    <property type="entry name" value="HD_domain"/>
</dbReference>
<dbReference type="SUPFAM" id="SSF81891">
    <property type="entry name" value="Poly A polymerase C-terminal region-like"/>
    <property type="match status" value="1"/>
</dbReference>
<keyword evidence="8" id="KW-0067">ATP-binding</keyword>
<dbReference type="Proteomes" id="UP000324595">
    <property type="component" value="Unassembled WGS sequence"/>
</dbReference>
<dbReference type="GO" id="GO:0003723">
    <property type="term" value="F:RNA binding"/>
    <property type="evidence" value="ECO:0007669"/>
    <property type="project" value="UniProtKB-KW"/>
</dbReference>
<keyword evidence="2 11" id="KW-0808">Transferase</keyword>
<dbReference type="EMBL" id="VNHY01000002">
    <property type="protein sequence ID" value="TYP93446.1"/>
    <property type="molecule type" value="Genomic_DNA"/>
</dbReference>
<gene>
    <name evidence="13" type="ORF">LX73_1150</name>
</gene>
<evidence type="ECO:0000256" key="11">
    <source>
        <dbReference type="RuleBase" id="RU003953"/>
    </source>
</evidence>
<dbReference type="CDD" id="cd00077">
    <property type="entry name" value="HDc"/>
    <property type="match status" value="1"/>
</dbReference>
<dbReference type="Pfam" id="PF01966">
    <property type="entry name" value="HD"/>
    <property type="match status" value="1"/>
</dbReference>
<evidence type="ECO:0000256" key="2">
    <source>
        <dbReference type="ARBA" id="ARBA00022679"/>
    </source>
</evidence>
<evidence type="ECO:0000256" key="6">
    <source>
        <dbReference type="ARBA" id="ARBA00022741"/>
    </source>
</evidence>
<proteinExistence type="inferred from homology"/>